<keyword evidence="2" id="KW-1185">Reference proteome</keyword>
<sequence>MYKFRGHERYAPLLTALIIQAFQAMSEELNPVLAKETLAPVAHPATPAQYQVDVGSHPPGSSATTNALLHRTNGRVTTPAPVHLPTALASVHIHAQHNNHSSDAYYTHALTGAATLSRQSLLQNNKPRWRPDALTYVPVSNERLAERGFNQAERLAAGLAAAVRLPVVDLLQRRINTTKQSFKTRGERIQTMQDAFVVQPGGIDMLLELYRAASQSVQKPLIPLRLLLIDDIYTTGSTLDACGQVILNAGYSLNIPIEIYTLTLVRS</sequence>
<proteinExistence type="predicted"/>
<comment type="caution">
    <text evidence="1">The sequence shown here is derived from an EMBL/GenBank/DDBJ whole genome shotgun (WGS) entry which is preliminary data.</text>
</comment>
<evidence type="ECO:0000313" key="2">
    <source>
        <dbReference type="Proteomes" id="UP000577724"/>
    </source>
</evidence>
<organism evidence="1 2">
    <name type="scientific">Paenibacillus taichungensis</name>
    <dbReference type="NCBI Taxonomy" id="484184"/>
    <lineage>
        <taxon>Bacteria</taxon>
        <taxon>Bacillati</taxon>
        <taxon>Bacillota</taxon>
        <taxon>Bacilli</taxon>
        <taxon>Bacillales</taxon>
        <taxon>Paenibacillaceae</taxon>
        <taxon>Paenibacillus</taxon>
    </lineage>
</organism>
<accession>A0ABX2MGT9</accession>
<dbReference type="InterPro" id="IPR029057">
    <property type="entry name" value="PRTase-like"/>
</dbReference>
<dbReference type="Gene3D" id="3.40.50.2020">
    <property type="match status" value="1"/>
</dbReference>
<dbReference type="Proteomes" id="UP000577724">
    <property type="component" value="Unassembled WGS sequence"/>
</dbReference>
<name>A0ABX2MGT9_9BACL</name>
<dbReference type="PANTHER" id="PTHR47505">
    <property type="entry name" value="DNA UTILIZATION PROTEIN YHGH"/>
    <property type="match status" value="1"/>
</dbReference>
<dbReference type="InterPro" id="IPR051910">
    <property type="entry name" value="ComF/GntX_DNA_util-trans"/>
</dbReference>
<dbReference type="RefSeq" id="WP_415640161.1">
    <property type="nucleotide sequence ID" value="NZ_CBCRYD010000024.1"/>
</dbReference>
<reference evidence="1 2" key="1">
    <citation type="submission" date="2020-05" db="EMBL/GenBank/DDBJ databases">
        <title>Genome Sequencing of Type Strains.</title>
        <authorList>
            <person name="Lemaire J.F."/>
            <person name="Inderbitzin P."/>
            <person name="Gregorio O.A."/>
            <person name="Collins S.B."/>
            <person name="Wespe N."/>
            <person name="Knight-Connoni V."/>
        </authorList>
    </citation>
    <scope>NUCLEOTIDE SEQUENCE [LARGE SCALE GENOMIC DNA]</scope>
    <source>
        <strain evidence="1 2">DSM 19942</strain>
    </source>
</reference>
<evidence type="ECO:0000313" key="1">
    <source>
        <dbReference type="EMBL" id="NUU52949.1"/>
    </source>
</evidence>
<protein>
    <submittedName>
        <fullName evidence="1">ComF family protein</fullName>
    </submittedName>
</protein>
<dbReference type="EMBL" id="JABMCC010000085">
    <property type="protein sequence ID" value="NUU52949.1"/>
    <property type="molecule type" value="Genomic_DNA"/>
</dbReference>
<dbReference type="SUPFAM" id="SSF53271">
    <property type="entry name" value="PRTase-like"/>
    <property type="match status" value="1"/>
</dbReference>
<gene>
    <name evidence="1" type="ORF">HP548_02405</name>
</gene>
<dbReference type="PANTHER" id="PTHR47505:SF1">
    <property type="entry name" value="DNA UTILIZATION PROTEIN YHGH"/>
    <property type="match status" value="1"/>
</dbReference>